<evidence type="ECO:0000256" key="2">
    <source>
        <dbReference type="ARBA" id="ARBA00022670"/>
    </source>
</evidence>
<dbReference type="OrthoDB" id="771136at2759"/>
<gene>
    <name evidence="10" type="primary">PEP4</name>
    <name evidence="10" type="ORF">AK812_SmicGene27659</name>
</gene>
<dbReference type="EMBL" id="LSRX01000697">
    <property type="protein sequence ID" value="OLP90744.1"/>
    <property type="molecule type" value="Genomic_DNA"/>
</dbReference>
<dbReference type="Pfam" id="PF00226">
    <property type="entry name" value="DnaJ"/>
    <property type="match status" value="1"/>
</dbReference>
<evidence type="ECO:0000256" key="3">
    <source>
        <dbReference type="ARBA" id="ARBA00022750"/>
    </source>
</evidence>
<keyword evidence="4" id="KW-0378">Hydrolase</keyword>
<reference evidence="10 11" key="1">
    <citation type="submission" date="2016-02" db="EMBL/GenBank/DDBJ databases">
        <title>Genome analysis of coral dinoflagellate symbionts highlights evolutionary adaptations to a symbiotic lifestyle.</title>
        <authorList>
            <person name="Aranda M."/>
            <person name="Li Y."/>
            <person name="Liew Y.J."/>
            <person name="Baumgarten S."/>
            <person name="Simakov O."/>
            <person name="Wilson M."/>
            <person name="Piel J."/>
            <person name="Ashoor H."/>
            <person name="Bougouffa S."/>
            <person name="Bajic V.B."/>
            <person name="Ryu T."/>
            <person name="Ravasi T."/>
            <person name="Bayer T."/>
            <person name="Micklem G."/>
            <person name="Kim H."/>
            <person name="Bhak J."/>
            <person name="Lajeunesse T.C."/>
            <person name="Voolstra C.R."/>
        </authorList>
    </citation>
    <scope>NUCLEOTIDE SEQUENCE [LARGE SCALE GENOMIC DNA]</scope>
    <source>
        <strain evidence="10 11">CCMP2467</strain>
    </source>
</reference>
<keyword evidence="7" id="KW-0812">Transmembrane</keyword>
<dbReference type="AlphaFoldDB" id="A0A1Q9D6G7"/>
<dbReference type="GO" id="GO:0004190">
    <property type="term" value="F:aspartic-type endopeptidase activity"/>
    <property type="evidence" value="ECO:0007669"/>
    <property type="project" value="UniProtKB-KW"/>
</dbReference>
<feature type="transmembrane region" description="Helical" evidence="7">
    <location>
        <begin position="457"/>
        <end position="479"/>
    </location>
</feature>
<dbReference type="PROSITE" id="PS50076">
    <property type="entry name" value="DNAJ_2"/>
    <property type="match status" value="1"/>
</dbReference>
<dbReference type="CDD" id="cd05471">
    <property type="entry name" value="pepsin_like"/>
    <property type="match status" value="1"/>
</dbReference>
<dbReference type="InterPro" id="IPR001461">
    <property type="entry name" value="Aspartic_peptidase_A1"/>
</dbReference>
<evidence type="ECO:0000256" key="1">
    <source>
        <dbReference type="ARBA" id="ARBA00007447"/>
    </source>
</evidence>
<evidence type="ECO:0000313" key="10">
    <source>
        <dbReference type="EMBL" id="OLP90744.1"/>
    </source>
</evidence>
<feature type="active site" evidence="5">
    <location>
        <position position="1020"/>
    </location>
</feature>
<accession>A0A1Q9D6G7</accession>
<dbReference type="PRINTS" id="PR00792">
    <property type="entry name" value="PEPSIN"/>
</dbReference>
<sequence>MDIEYVSNGGIADEIREALAQVVCEAMAAQPTEPFHYMIWGRNTGDARQSTDSRHLAALRDYAASLATALTPGMDVISVRLLFSPPGSPAQPFHLDYAQHFSEVRTIFLSASPSTASNCTECLMFGEMNSAVAAHARQFARKGMTVELSDLACAADIRPSVQSLVLDAWQMCILRTSHVFHRRSANRSDFTRITFNVDVARLCECPEFIDLDARRSLDHERICGRDIVDDLHEQDICLRDPSTTGSVITFRPLEIYKANVPRVLLAEDPCQQVQLFCDEESIFVMASVCVDIPACPKPKAPSYADRRLEGMRRRFRLGHLAFIVLSFCLWLTEWMSARCLLAGRMGLTTGSLPYRGRNPRVCRPAGRASASPWKILGLQRGTAKEEIKARYRELAASEHPDKRTDLEPALASARFAEITSAYRDLMDKPDTEDSIASNWRDEVWEEVKSDVDPDSYVIFYAIVLWVVVLLFLSNLDWFTWDDCYQTWQWWCSLKGSFGRACNSLLAAALASRLTSAAHSLWQSRDRSVTSLGSLQVEKSTHSGEPLVQPARVNATVAQADGACVPPFMAGNSMYLTAMGSSISGGQWGAWQLSDDPDSPSTTTWKLDFMAPDWQTLRFSSDSGHLSAVTKPMAKAELEKQYGWVPATSRGSDGFGEQGWEFMEDLRAPAIAFTYDSLNFSNNYSVAKDPDSYPPTLTASPSLREATMDPSRWRYWVATDCQDALAAVFRVEVTEGQRPGRIIIYNKDGEIVTQVLADPVVDHRWAGDTVAMARLRCLVFLCSHVFLSNGLKTRVSESCSPLINRQSYSALRVGVGTPKQEFDLVADTGSSAVIVTHCECMSNSCFGSSGNCFTGTNRSSTFDVPRDGSGAPLSVTMTFGSGMIYGVVGTDVVTVGQESATMNGSVIFMYDHELDTAISDFEGIFGLGLPYKEADIYASSQQSWLVTASIQRFSMCFSNMKEDGMLRLNSPAQAERLGNLGKFHWGVDLQGLSVGDEKAEIILCGDDEKKDKKTACGLIPDSGTTLILAPSRHLWTLYSKLCDMWPRCSKAFAQDKTSKPSEEQSEPSMGSRIGDWIKSTLEKWGIPEIHITNPFDLDPATQLKLDKKERFESLLADCASWSKDAADLDREMPALFWHVAGVEGKTQTFSLPPSTYVVATGFNDQIICMPFFGEYDYETVQNGPIWIMGTPLFYEYEVHYDLSTEPPSLSFSKTSCGSCGQDGKAIPAVDLLRRRNQQLRRHDAKVRMPQMNTSLPL</sequence>
<dbReference type="InterPro" id="IPR033121">
    <property type="entry name" value="PEPTIDASE_A1"/>
</dbReference>
<feature type="region of interest" description="Disordered" evidence="6">
    <location>
        <begin position="1052"/>
        <end position="1071"/>
    </location>
</feature>
<dbReference type="PROSITE" id="PS51767">
    <property type="entry name" value="PEPTIDASE_A1"/>
    <property type="match status" value="1"/>
</dbReference>
<dbReference type="Pfam" id="PF00026">
    <property type="entry name" value="Asp"/>
    <property type="match status" value="1"/>
</dbReference>
<keyword evidence="7" id="KW-1133">Transmembrane helix</keyword>
<dbReference type="PANTHER" id="PTHR47966">
    <property type="entry name" value="BETA-SITE APP-CLEAVING ENZYME, ISOFORM A-RELATED"/>
    <property type="match status" value="1"/>
</dbReference>
<dbReference type="Proteomes" id="UP000186817">
    <property type="component" value="Unassembled WGS sequence"/>
</dbReference>
<keyword evidence="7" id="KW-0472">Membrane</keyword>
<proteinExistence type="inferred from homology"/>
<keyword evidence="2" id="KW-0645">Protease</keyword>
<dbReference type="InterPro" id="IPR021109">
    <property type="entry name" value="Peptidase_aspartic_dom_sf"/>
</dbReference>
<dbReference type="GO" id="GO:0006508">
    <property type="term" value="P:proteolysis"/>
    <property type="evidence" value="ECO:0007669"/>
    <property type="project" value="UniProtKB-KW"/>
</dbReference>
<comment type="caution">
    <text evidence="10">The sequence shown here is derived from an EMBL/GenBank/DDBJ whole genome shotgun (WGS) entry which is preliminary data.</text>
</comment>
<evidence type="ECO:0000256" key="7">
    <source>
        <dbReference type="SAM" id="Phobius"/>
    </source>
</evidence>
<dbReference type="CDD" id="cd06257">
    <property type="entry name" value="DnaJ"/>
    <property type="match status" value="1"/>
</dbReference>
<feature type="transmembrane region" description="Helical" evidence="7">
    <location>
        <begin position="317"/>
        <end position="337"/>
    </location>
</feature>
<protein>
    <submittedName>
        <fullName evidence="10">Saccharopepsin</fullName>
    </submittedName>
</protein>
<keyword evidence="3" id="KW-0064">Aspartyl protease</keyword>
<dbReference type="InterPro" id="IPR034164">
    <property type="entry name" value="Pepsin-like_dom"/>
</dbReference>
<dbReference type="SMART" id="SM00271">
    <property type="entry name" value="DnaJ"/>
    <property type="match status" value="1"/>
</dbReference>
<feature type="domain" description="Peptidase A1" evidence="9">
    <location>
        <begin position="808"/>
        <end position="1211"/>
    </location>
</feature>
<dbReference type="Gene3D" id="1.10.287.110">
    <property type="entry name" value="DnaJ domain"/>
    <property type="match status" value="1"/>
</dbReference>
<dbReference type="InterPro" id="IPR036869">
    <property type="entry name" value="J_dom_sf"/>
</dbReference>
<evidence type="ECO:0000256" key="4">
    <source>
        <dbReference type="ARBA" id="ARBA00022801"/>
    </source>
</evidence>
<dbReference type="Gene3D" id="2.40.70.10">
    <property type="entry name" value="Acid Proteases"/>
    <property type="match status" value="2"/>
</dbReference>
<feature type="domain" description="J" evidence="8">
    <location>
        <begin position="371"/>
        <end position="436"/>
    </location>
</feature>
<evidence type="ECO:0000313" key="11">
    <source>
        <dbReference type="Proteomes" id="UP000186817"/>
    </source>
</evidence>
<dbReference type="SUPFAM" id="SSF46565">
    <property type="entry name" value="Chaperone J-domain"/>
    <property type="match status" value="1"/>
</dbReference>
<evidence type="ECO:0000259" key="9">
    <source>
        <dbReference type="PROSITE" id="PS51767"/>
    </source>
</evidence>
<evidence type="ECO:0000256" key="5">
    <source>
        <dbReference type="PIRSR" id="PIRSR601461-1"/>
    </source>
</evidence>
<keyword evidence="11" id="KW-1185">Reference proteome</keyword>
<name>A0A1Q9D6G7_SYMMI</name>
<feature type="active site" evidence="5">
    <location>
        <position position="826"/>
    </location>
</feature>
<dbReference type="SUPFAM" id="SSF50630">
    <property type="entry name" value="Acid proteases"/>
    <property type="match status" value="1"/>
</dbReference>
<organism evidence="10 11">
    <name type="scientific">Symbiodinium microadriaticum</name>
    <name type="common">Dinoflagellate</name>
    <name type="synonym">Zooxanthella microadriatica</name>
    <dbReference type="NCBI Taxonomy" id="2951"/>
    <lineage>
        <taxon>Eukaryota</taxon>
        <taxon>Sar</taxon>
        <taxon>Alveolata</taxon>
        <taxon>Dinophyceae</taxon>
        <taxon>Suessiales</taxon>
        <taxon>Symbiodiniaceae</taxon>
        <taxon>Symbiodinium</taxon>
    </lineage>
</organism>
<evidence type="ECO:0000259" key="8">
    <source>
        <dbReference type="PROSITE" id="PS50076"/>
    </source>
</evidence>
<comment type="similarity">
    <text evidence="1">Belongs to the peptidase A1 family.</text>
</comment>
<dbReference type="InterPro" id="IPR001623">
    <property type="entry name" value="DnaJ_domain"/>
</dbReference>
<evidence type="ECO:0000256" key="6">
    <source>
        <dbReference type="SAM" id="MobiDB-lite"/>
    </source>
</evidence>
<dbReference type="PANTHER" id="PTHR47966:SF51">
    <property type="entry name" value="BETA-SITE APP-CLEAVING ENZYME, ISOFORM A-RELATED"/>
    <property type="match status" value="1"/>
</dbReference>
<dbReference type="PRINTS" id="PR00625">
    <property type="entry name" value="JDOMAIN"/>
</dbReference>